<dbReference type="Pfam" id="PF00589">
    <property type="entry name" value="Phage_integrase"/>
    <property type="match status" value="1"/>
</dbReference>
<dbReference type="InterPro" id="IPR013762">
    <property type="entry name" value="Integrase-like_cat_sf"/>
</dbReference>
<keyword evidence="2" id="KW-0229">DNA integration</keyword>
<dbReference type="Pfam" id="PF02899">
    <property type="entry name" value="Phage_int_SAM_1"/>
    <property type="match status" value="1"/>
</dbReference>
<evidence type="ECO:0000256" key="3">
    <source>
        <dbReference type="ARBA" id="ARBA00023125"/>
    </source>
</evidence>
<evidence type="ECO:0000256" key="4">
    <source>
        <dbReference type="ARBA" id="ARBA00023172"/>
    </source>
</evidence>
<dbReference type="SUPFAM" id="SSF56349">
    <property type="entry name" value="DNA breaking-rejoining enzymes"/>
    <property type="match status" value="1"/>
</dbReference>
<dbReference type="InterPro" id="IPR010998">
    <property type="entry name" value="Integrase_recombinase_N"/>
</dbReference>
<keyword evidence="9" id="KW-1185">Reference proteome</keyword>
<dbReference type="InterPro" id="IPR004107">
    <property type="entry name" value="Integrase_SAM-like_N"/>
</dbReference>
<dbReference type="SUPFAM" id="SSF47823">
    <property type="entry name" value="lambda integrase-like, N-terminal domain"/>
    <property type="match status" value="1"/>
</dbReference>
<evidence type="ECO:0000256" key="2">
    <source>
        <dbReference type="ARBA" id="ARBA00022908"/>
    </source>
</evidence>
<dbReference type="PROSITE" id="PS51900">
    <property type="entry name" value="CB"/>
    <property type="match status" value="1"/>
</dbReference>
<feature type="domain" description="Core-binding (CB)" evidence="7">
    <location>
        <begin position="6"/>
        <end position="99"/>
    </location>
</feature>
<dbReference type="RefSeq" id="WP_207841077.1">
    <property type="nucleotide sequence ID" value="NZ_CP088283.1"/>
</dbReference>
<gene>
    <name evidence="8" type="ORF">J4P68_40520</name>
</gene>
<keyword evidence="3 5" id="KW-0238">DNA-binding</keyword>
<keyword evidence="4" id="KW-0233">DNA recombination</keyword>
<evidence type="ECO:0000259" key="6">
    <source>
        <dbReference type="PROSITE" id="PS51898"/>
    </source>
</evidence>
<feature type="domain" description="Tyr recombinase" evidence="6">
    <location>
        <begin position="123"/>
        <end position="309"/>
    </location>
</feature>
<dbReference type="PROSITE" id="PS51898">
    <property type="entry name" value="TYR_RECOMBINASE"/>
    <property type="match status" value="1"/>
</dbReference>
<keyword evidence="1" id="KW-0159">Chromosome partition</keyword>
<dbReference type="PANTHER" id="PTHR30349:SF81">
    <property type="entry name" value="TYROSINE RECOMBINASE XERC"/>
    <property type="match status" value="1"/>
</dbReference>
<reference evidence="8" key="1">
    <citation type="journal article" date="2021" name="Int. J. Syst. Evol. Microbiol.">
        <title>Bradyrhizobium septentrionale sp. nov. (sv. septentrionale) and Bradyrhizobium quebecense sp. nov. (sv. septentrionale) associated with legumes native to Canada possess rearranged symbiosis genes and numerous insertion sequences.</title>
        <authorList>
            <person name="Bromfield E.S.P."/>
            <person name="Cloutier S."/>
        </authorList>
    </citation>
    <scope>NUCLEOTIDE SEQUENCE</scope>
    <source>
        <strain evidence="8">12S5</strain>
    </source>
</reference>
<name>A0ABS3MWC8_9BRAD</name>
<dbReference type="EMBL" id="JAGEPA010000002">
    <property type="protein sequence ID" value="MBO1435535.1"/>
    <property type="molecule type" value="Genomic_DNA"/>
</dbReference>
<evidence type="ECO:0000256" key="1">
    <source>
        <dbReference type="ARBA" id="ARBA00022829"/>
    </source>
</evidence>
<dbReference type="CDD" id="cd01182">
    <property type="entry name" value="INT_RitC_C_like"/>
    <property type="match status" value="1"/>
</dbReference>
<protein>
    <submittedName>
        <fullName evidence="8">Tyrosine-type recombinase/integrase</fullName>
    </submittedName>
</protein>
<dbReference type="Gene3D" id="1.10.150.130">
    <property type="match status" value="1"/>
</dbReference>
<comment type="caution">
    <text evidence="8">The sequence shown here is derived from an EMBL/GenBank/DDBJ whole genome shotgun (WGS) entry which is preliminary data.</text>
</comment>
<organism evidence="8 9">
    <name type="scientific">Bradyrhizobium quebecense</name>
    <dbReference type="NCBI Taxonomy" id="2748629"/>
    <lineage>
        <taxon>Bacteria</taxon>
        <taxon>Pseudomonadati</taxon>
        <taxon>Pseudomonadota</taxon>
        <taxon>Alphaproteobacteria</taxon>
        <taxon>Hyphomicrobiales</taxon>
        <taxon>Nitrobacteraceae</taxon>
        <taxon>Bradyrhizobium</taxon>
    </lineage>
</organism>
<accession>A0ABS3MWC8</accession>
<dbReference type="InterPro" id="IPR011010">
    <property type="entry name" value="DNA_brk_join_enz"/>
</dbReference>
<dbReference type="InterPro" id="IPR044068">
    <property type="entry name" value="CB"/>
</dbReference>
<evidence type="ECO:0000259" key="7">
    <source>
        <dbReference type="PROSITE" id="PS51900"/>
    </source>
</evidence>
<sequence>MSAPVTLVGPHLQRFFAEHLTVHKHASPRTVASYRDTFRLLLQFVQDTTGIAPTALPIAKIDADAILAFLNYVERDRRCSVRSRNARLAAFRGFFRFLSLHDPSCLGMATRIMAIPNKRFEKKLVGFLRRAEVKALIAAPDGSTWSGRRDHALLLALYNTGARISEIIGLRRRQLHLDAGHANIQLLGKGRKERVIPLWDETARVLRGWLREIDDAPDAIIFPSARNQPLSRDGADYILRRAVVKATASCSSLANKSVSPHVIRHSTAMHLLQSGGDLAVIALWLGHESIQTTNIYITADLATKEKALERLDPVPGRFSRYRPTDRLMAFLATL</sequence>
<dbReference type="Gene3D" id="1.10.443.10">
    <property type="entry name" value="Intergrase catalytic core"/>
    <property type="match status" value="1"/>
</dbReference>
<dbReference type="PANTHER" id="PTHR30349">
    <property type="entry name" value="PHAGE INTEGRASE-RELATED"/>
    <property type="match status" value="1"/>
</dbReference>
<dbReference type="InterPro" id="IPR002104">
    <property type="entry name" value="Integrase_catalytic"/>
</dbReference>
<evidence type="ECO:0000256" key="5">
    <source>
        <dbReference type="PROSITE-ProRule" id="PRU01248"/>
    </source>
</evidence>
<proteinExistence type="predicted"/>
<evidence type="ECO:0000313" key="9">
    <source>
        <dbReference type="Proteomes" id="UP000692816"/>
    </source>
</evidence>
<evidence type="ECO:0000313" key="8">
    <source>
        <dbReference type="EMBL" id="MBO1435535.1"/>
    </source>
</evidence>
<dbReference type="Proteomes" id="UP000692816">
    <property type="component" value="Unassembled WGS sequence"/>
</dbReference>
<dbReference type="InterPro" id="IPR050090">
    <property type="entry name" value="Tyrosine_recombinase_XerCD"/>
</dbReference>